<keyword evidence="2" id="KW-0677">Repeat</keyword>
<keyword evidence="4" id="KW-0862">Zinc</keyword>
<keyword evidence="1" id="KW-0479">Metal-binding</keyword>
<keyword evidence="3" id="KW-0863">Zinc-finger</keyword>
<organism evidence="7 8">
    <name type="scientific">Kwoniella europaea PYCC6329</name>
    <dbReference type="NCBI Taxonomy" id="1423913"/>
    <lineage>
        <taxon>Eukaryota</taxon>
        <taxon>Fungi</taxon>
        <taxon>Dikarya</taxon>
        <taxon>Basidiomycota</taxon>
        <taxon>Agaricomycotina</taxon>
        <taxon>Tremellomycetes</taxon>
        <taxon>Tremellales</taxon>
        <taxon>Cryptococcaceae</taxon>
        <taxon>Kwoniella</taxon>
    </lineage>
</organism>
<sequence>MTTTTTPSPTHRAEMMFLGKECNHPACHLHDFLPFQCPACHLSFCQPHFLPSQHSCTSPLPPSMVDRIAPKCPMCDEIVKYTSSSSMDPNEAVERHILSGTCTGFQGGEERKKLELKRKKQNGEICWKKNCNKMLVVKMQCEQCNHFFCPTHRHSSSHTCTPSNTPSSSNTNLASSSQPIRPAGKAALSRLLPQSMTPPIASSSKPTPAPIPAVKVTSSSTSTADKPLDAKAAAAAAAIKRAGQDVKVPFVKTKTEKRSQAELNSTIQALKARHDKGLLSKTEEVKYAELLAERESSKRKFGTGNKSKPGQGGIDNGKGNGKGDCIIA</sequence>
<gene>
    <name evidence="7" type="ORF">V865_008117</name>
</gene>
<evidence type="ECO:0000256" key="3">
    <source>
        <dbReference type="ARBA" id="ARBA00022771"/>
    </source>
</evidence>
<evidence type="ECO:0000256" key="1">
    <source>
        <dbReference type="ARBA" id="ARBA00022723"/>
    </source>
</evidence>
<feature type="compositionally biased region" description="Gly residues" evidence="5">
    <location>
        <begin position="310"/>
        <end position="322"/>
    </location>
</feature>
<dbReference type="PANTHER" id="PTHR14677:SF40">
    <property type="entry name" value="CDC48-ASSOCIATED UBIQUITIN-LIKE_ZINC FINGER PROTEIN 1"/>
    <property type="match status" value="1"/>
</dbReference>
<evidence type="ECO:0000259" key="6">
    <source>
        <dbReference type="SMART" id="SM00154"/>
    </source>
</evidence>
<dbReference type="PANTHER" id="PTHR14677">
    <property type="entry name" value="ARSENITE INDUCUBLE RNA ASSOCIATED PROTEIN AIP-1-RELATED"/>
    <property type="match status" value="1"/>
</dbReference>
<dbReference type="InterPro" id="IPR000058">
    <property type="entry name" value="Znf_AN1"/>
</dbReference>
<feature type="compositionally biased region" description="Polar residues" evidence="5">
    <location>
        <begin position="195"/>
        <end position="206"/>
    </location>
</feature>
<dbReference type="GO" id="GO:0005737">
    <property type="term" value="C:cytoplasm"/>
    <property type="evidence" value="ECO:0007669"/>
    <property type="project" value="TreeGrafter"/>
</dbReference>
<dbReference type="GO" id="GO:0008270">
    <property type="term" value="F:zinc ion binding"/>
    <property type="evidence" value="ECO:0007669"/>
    <property type="project" value="UniProtKB-KW"/>
</dbReference>
<dbReference type="SUPFAM" id="SSF118310">
    <property type="entry name" value="AN1-like Zinc finger"/>
    <property type="match status" value="2"/>
</dbReference>
<dbReference type="Pfam" id="PF25403">
    <property type="entry name" value="zf-C2H2_ZFAND2"/>
    <property type="match status" value="1"/>
</dbReference>
<dbReference type="SMART" id="SM00154">
    <property type="entry name" value="ZnF_AN1"/>
    <property type="match status" value="2"/>
</dbReference>
<dbReference type="AlphaFoldDB" id="A0AAX4KWM9"/>
<dbReference type="EMBL" id="CP144091">
    <property type="protein sequence ID" value="WWD09985.1"/>
    <property type="molecule type" value="Genomic_DNA"/>
</dbReference>
<keyword evidence="8" id="KW-1185">Reference proteome</keyword>
<protein>
    <recommendedName>
        <fullName evidence="6">AN1-type domain-containing protein</fullName>
    </recommendedName>
</protein>
<dbReference type="GeneID" id="91106918"/>
<evidence type="ECO:0000313" key="7">
    <source>
        <dbReference type="EMBL" id="WWD09985.1"/>
    </source>
</evidence>
<accession>A0AAX4KWM9</accession>
<evidence type="ECO:0000256" key="4">
    <source>
        <dbReference type="ARBA" id="ARBA00022833"/>
    </source>
</evidence>
<dbReference type="Pfam" id="PF01428">
    <property type="entry name" value="zf-AN1"/>
    <property type="match status" value="2"/>
</dbReference>
<feature type="region of interest" description="Disordered" evidence="5">
    <location>
        <begin position="158"/>
        <end position="181"/>
    </location>
</feature>
<name>A0AAX4KWM9_9TREE</name>
<evidence type="ECO:0000256" key="5">
    <source>
        <dbReference type="SAM" id="MobiDB-lite"/>
    </source>
</evidence>
<dbReference type="InterPro" id="IPR057357">
    <property type="entry name" value="Znf-C2H2_ZFAND2A/B"/>
</dbReference>
<evidence type="ECO:0000313" key="8">
    <source>
        <dbReference type="Proteomes" id="UP001358614"/>
    </source>
</evidence>
<feature type="region of interest" description="Disordered" evidence="5">
    <location>
        <begin position="295"/>
        <end position="328"/>
    </location>
</feature>
<dbReference type="KEGG" id="ker:91106918"/>
<evidence type="ECO:0000256" key="2">
    <source>
        <dbReference type="ARBA" id="ARBA00022737"/>
    </source>
</evidence>
<feature type="domain" description="AN1-type" evidence="6">
    <location>
        <begin position="126"/>
        <end position="165"/>
    </location>
</feature>
<feature type="domain" description="AN1-type" evidence="6">
    <location>
        <begin position="22"/>
        <end position="61"/>
    </location>
</feature>
<dbReference type="RefSeq" id="XP_066087952.1">
    <property type="nucleotide sequence ID" value="XM_066231855.1"/>
</dbReference>
<proteinExistence type="predicted"/>
<dbReference type="Gene3D" id="4.10.1110.10">
    <property type="entry name" value="AN1-like Zinc finger"/>
    <property type="match status" value="2"/>
</dbReference>
<feature type="compositionally biased region" description="Low complexity" evidence="5">
    <location>
        <begin position="158"/>
        <end position="179"/>
    </location>
</feature>
<dbReference type="Proteomes" id="UP001358614">
    <property type="component" value="Chromosome 3"/>
</dbReference>
<reference evidence="7 8" key="1">
    <citation type="submission" date="2024-01" db="EMBL/GenBank/DDBJ databases">
        <title>Comparative genomics of Cryptococcus and Kwoniella reveals pathogenesis evolution and contrasting modes of karyotype evolution via chromosome fusion or intercentromeric recombination.</title>
        <authorList>
            <person name="Coelho M.A."/>
            <person name="David-Palma M."/>
            <person name="Shea T."/>
            <person name="Bowers K."/>
            <person name="McGinley-Smith S."/>
            <person name="Mohammad A.W."/>
            <person name="Gnirke A."/>
            <person name="Yurkov A.M."/>
            <person name="Nowrousian M."/>
            <person name="Sun S."/>
            <person name="Cuomo C.A."/>
            <person name="Heitman J."/>
        </authorList>
    </citation>
    <scope>NUCLEOTIDE SEQUENCE [LARGE SCALE GENOMIC DNA]</scope>
    <source>
        <strain evidence="7 8">PYCC6329</strain>
    </source>
</reference>
<feature type="region of interest" description="Disordered" evidence="5">
    <location>
        <begin position="195"/>
        <end position="224"/>
    </location>
</feature>
<dbReference type="InterPro" id="IPR035896">
    <property type="entry name" value="AN1-like_Znf"/>
</dbReference>